<gene>
    <name evidence="1" type="ORF">S12H4_41625</name>
</gene>
<dbReference type="EMBL" id="BARW01025387">
    <property type="protein sequence ID" value="GAJ08018.1"/>
    <property type="molecule type" value="Genomic_DNA"/>
</dbReference>
<organism evidence="1">
    <name type="scientific">marine sediment metagenome</name>
    <dbReference type="NCBI Taxonomy" id="412755"/>
    <lineage>
        <taxon>unclassified sequences</taxon>
        <taxon>metagenomes</taxon>
        <taxon>ecological metagenomes</taxon>
    </lineage>
</organism>
<comment type="caution">
    <text evidence="1">The sequence shown here is derived from an EMBL/GenBank/DDBJ whole genome shotgun (WGS) entry which is preliminary data.</text>
</comment>
<evidence type="ECO:0000313" key="1">
    <source>
        <dbReference type="EMBL" id="GAJ08018.1"/>
    </source>
</evidence>
<protein>
    <submittedName>
        <fullName evidence="1">Uncharacterized protein</fullName>
    </submittedName>
</protein>
<name>X1TRS1_9ZZZZ</name>
<reference evidence="1" key="1">
    <citation type="journal article" date="2014" name="Front. Microbiol.">
        <title>High frequency of phylogenetically diverse reductive dehalogenase-homologous genes in deep subseafloor sedimentary metagenomes.</title>
        <authorList>
            <person name="Kawai M."/>
            <person name="Futagami T."/>
            <person name="Toyoda A."/>
            <person name="Takaki Y."/>
            <person name="Nishi S."/>
            <person name="Hori S."/>
            <person name="Arai W."/>
            <person name="Tsubouchi T."/>
            <person name="Morono Y."/>
            <person name="Uchiyama I."/>
            <person name="Ito T."/>
            <person name="Fujiyama A."/>
            <person name="Inagaki F."/>
            <person name="Takami H."/>
        </authorList>
    </citation>
    <scope>NUCLEOTIDE SEQUENCE</scope>
    <source>
        <strain evidence="1">Expedition CK06-06</strain>
    </source>
</reference>
<accession>X1TRS1</accession>
<feature type="non-terminal residue" evidence="1">
    <location>
        <position position="1"/>
    </location>
</feature>
<sequence>EDWREVTGFEKKKETFKYIRKEYKPDVKTQTLTSENLSKEYSYIAKVGVQSKITGEMEYHEWRYATDELISIAEAEEEVEEETEEEDSPNPDYEYISVEIIGCKRRMVL</sequence>
<dbReference type="AlphaFoldDB" id="X1TRS1"/>
<proteinExistence type="predicted"/>